<comment type="caution">
    <text evidence="1">The sequence shown here is derived from an EMBL/GenBank/DDBJ whole genome shotgun (WGS) entry which is preliminary data.</text>
</comment>
<dbReference type="RefSeq" id="WP_262860854.1">
    <property type="nucleotide sequence ID" value="NZ_JAHTVY010000032.1"/>
</dbReference>
<dbReference type="AlphaFoldDB" id="A0AAN5MHX6"/>
<accession>A0AAN5MHX6</accession>
<proteinExistence type="predicted"/>
<reference evidence="1" key="1">
    <citation type="journal article" date="2018" name="Genome Biol.">
        <title>SKESA: strategic k-mer extension for scrupulous assemblies.</title>
        <authorList>
            <person name="Souvorov A."/>
            <person name="Agarwala R."/>
            <person name="Lipman D.J."/>
        </authorList>
    </citation>
    <scope>NUCLEOTIDE SEQUENCE</scope>
    <source>
        <strain evidence="1">Morganella morganii ARLG-3209</strain>
    </source>
</reference>
<evidence type="ECO:0000313" key="1">
    <source>
        <dbReference type="EMBL" id="HAT3810538.1"/>
    </source>
</evidence>
<name>A0AAN5MHX6_MORMO</name>
<dbReference type="EMBL" id="DACSWI010000013">
    <property type="protein sequence ID" value="HAT3810538.1"/>
    <property type="molecule type" value="Genomic_DNA"/>
</dbReference>
<sequence>MVHHNGAKRAFLQREPAEKADRKNGMIIAVIIADKKPDFLPFIAI</sequence>
<gene>
    <name evidence="1" type="ORF">I8608_003434</name>
</gene>
<evidence type="ECO:0000313" key="2">
    <source>
        <dbReference type="Proteomes" id="UP000865968"/>
    </source>
</evidence>
<reference evidence="1" key="2">
    <citation type="submission" date="2020-10" db="EMBL/GenBank/DDBJ databases">
        <authorList>
            <consortium name="NCBI Pathogen Detection Project"/>
        </authorList>
    </citation>
    <scope>NUCLEOTIDE SEQUENCE</scope>
    <source>
        <strain evidence="1">Morganella morganii ARLG-3209</strain>
    </source>
</reference>
<organism evidence="1 2">
    <name type="scientific">Morganella morganii</name>
    <name type="common">Proteus morganii</name>
    <dbReference type="NCBI Taxonomy" id="582"/>
    <lineage>
        <taxon>Bacteria</taxon>
        <taxon>Pseudomonadati</taxon>
        <taxon>Pseudomonadota</taxon>
        <taxon>Gammaproteobacteria</taxon>
        <taxon>Enterobacterales</taxon>
        <taxon>Morganellaceae</taxon>
        <taxon>Morganella</taxon>
    </lineage>
</organism>
<protein>
    <submittedName>
        <fullName evidence="1">Uncharacterized protein</fullName>
    </submittedName>
</protein>
<dbReference type="Proteomes" id="UP000865968">
    <property type="component" value="Unassembled WGS sequence"/>
</dbReference>